<dbReference type="GO" id="GO:0004386">
    <property type="term" value="F:helicase activity"/>
    <property type="evidence" value="ECO:0007669"/>
    <property type="project" value="UniProtKB-KW"/>
</dbReference>
<protein>
    <recommendedName>
        <fullName evidence="5">Helicase ATP-binding domain-containing protein</fullName>
    </recommendedName>
</protein>
<evidence type="ECO:0000313" key="7">
    <source>
        <dbReference type="Proteomes" id="UP000594261"/>
    </source>
</evidence>
<sequence>MNSETAILEKKPLDDAKKKFKIRPLYSSMKKQLDDDSSSEDERTDDANLPSRNVASSVQRHSATANESYSGSSKKKRKPEDLVCTVSKEVELDVDTVDNTKEIEEANNFNEADLAIANYIANPAYLVVDYVVQEITKAGFVEPTPIQAQGWPMDLIGIAETGSGETLAYLLPAIVHVNAQPILFPGDGPIVLVLAPTPKLAVQIQNECTKFGASSKIKNTCIYGGVPKGPQVRDLQKGVEIVIATPGRLIDTNLRRVTYLVLNEADRVLDMGFEPQIRKLVSQISPDRQTLYWSATWPKEVEQLARQFLCNLYKSSGGHMRFLKVPAFVVIIGSQDLKANHAIRQHVDIVSENQKYNKLVKLLEDIMDGSRILIFMDTKKGCDQITWQLRMDGWPALSIHGDKS</sequence>
<reference evidence="6 7" key="1">
    <citation type="journal article" date="2016" name="G3 (Bethesda)">
        <title>First Draft Assembly and Annotation of the Genome of a California Endemic Oak Quercus lobata Nee (Fagaceae).</title>
        <authorList>
            <person name="Sork V.L."/>
            <person name="Fitz-Gibbon S.T."/>
            <person name="Puiu D."/>
            <person name="Crepeau M."/>
            <person name="Gugger P.F."/>
            <person name="Sherman R."/>
            <person name="Stevens K."/>
            <person name="Langley C.H."/>
            <person name="Pellegrini M."/>
            <person name="Salzberg S.L."/>
        </authorList>
    </citation>
    <scope>NUCLEOTIDE SEQUENCE [LARGE SCALE GENOMIC DNA]</scope>
    <source>
        <strain evidence="6 7">cv. SW786</strain>
    </source>
</reference>
<feature type="domain" description="Helicase ATP-binding" evidence="5">
    <location>
        <begin position="146"/>
        <end position="315"/>
    </location>
</feature>
<proteinExistence type="predicted"/>
<feature type="region of interest" description="Disordered" evidence="4">
    <location>
        <begin position="29"/>
        <end position="80"/>
    </location>
</feature>
<dbReference type="Proteomes" id="UP000594261">
    <property type="component" value="Chromosome 5"/>
</dbReference>
<keyword evidence="2" id="KW-0547">Nucleotide-binding</keyword>
<dbReference type="PANTHER" id="PTHR47958">
    <property type="entry name" value="ATP-DEPENDENT RNA HELICASE DBP3"/>
    <property type="match status" value="1"/>
</dbReference>
<evidence type="ECO:0000259" key="5">
    <source>
        <dbReference type="PROSITE" id="PS51192"/>
    </source>
</evidence>
<dbReference type="Gene3D" id="3.40.50.300">
    <property type="entry name" value="P-loop containing nucleotide triphosphate hydrolases"/>
    <property type="match status" value="2"/>
</dbReference>
<reference evidence="6" key="2">
    <citation type="submission" date="2021-01" db="UniProtKB">
        <authorList>
            <consortium name="EnsemblPlants"/>
        </authorList>
    </citation>
    <scope>IDENTIFICATION</scope>
</reference>
<evidence type="ECO:0000256" key="1">
    <source>
        <dbReference type="ARBA" id="ARBA00022801"/>
    </source>
</evidence>
<accession>A0A7N2LN52</accession>
<dbReference type="InParanoid" id="A0A7N2LN52"/>
<keyword evidence="2" id="KW-0347">Helicase</keyword>
<keyword evidence="1" id="KW-0378">Hydrolase</keyword>
<dbReference type="EMBL" id="LRBV02000005">
    <property type="status" value="NOT_ANNOTATED_CDS"/>
    <property type="molecule type" value="Genomic_DNA"/>
</dbReference>
<evidence type="ECO:0000256" key="3">
    <source>
        <dbReference type="ARBA" id="ARBA00022884"/>
    </source>
</evidence>
<dbReference type="CDD" id="cd17966">
    <property type="entry name" value="DEADc_DDX5_DDX17"/>
    <property type="match status" value="1"/>
</dbReference>
<dbReference type="GO" id="GO:0016787">
    <property type="term" value="F:hydrolase activity"/>
    <property type="evidence" value="ECO:0007669"/>
    <property type="project" value="UniProtKB-KW"/>
</dbReference>
<dbReference type="InterPro" id="IPR011545">
    <property type="entry name" value="DEAD/DEAH_box_helicase_dom"/>
</dbReference>
<dbReference type="GO" id="GO:0005524">
    <property type="term" value="F:ATP binding"/>
    <property type="evidence" value="ECO:0007669"/>
    <property type="project" value="InterPro"/>
</dbReference>
<dbReference type="InterPro" id="IPR014001">
    <property type="entry name" value="Helicase_ATP-bd"/>
</dbReference>
<dbReference type="EnsemblPlants" id="QL05p013220:mrna">
    <property type="protein sequence ID" value="QL05p013220:mrna"/>
    <property type="gene ID" value="QL05p013220"/>
</dbReference>
<dbReference type="SMART" id="SM00487">
    <property type="entry name" value="DEXDc"/>
    <property type="match status" value="1"/>
</dbReference>
<dbReference type="PROSITE" id="PS51192">
    <property type="entry name" value="HELICASE_ATP_BIND_1"/>
    <property type="match status" value="1"/>
</dbReference>
<keyword evidence="3" id="KW-0694">RNA-binding</keyword>
<keyword evidence="7" id="KW-1185">Reference proteome</keyword>
<keyword evidence="2" id="KW-0067">ATP-binding</keyword>
<dbReference type="GO" id="GO:0003723">
    <property type="term" value="F:RNA binding"/>
    <property type="evidence" value="ECO:0007669"/>
    <property type="project" value="UniProtKB-KW"/>
</dbReference>
<evidence type="ECO:0000256" key="2">
    <source>
        <dbReference type="ARBA" id="ARBA00022806"/>
    </source>
</evidence>
<evidence type="ECO:0000256" key="4">
    <source>
        <dbReference type="SAM" id="MobiDB-lite"/>
    </source>
</evidence>
<dbReference type="SUPFAM" id="SSF52540">
    <property type="entry name" value="P-loop containing nucleoside triphosphate hydrolases"/>
    <property type="match status" value="2"/>
</dbReference>
<organism evidence="6 7">
    <name type="scientific">Quercus lobata</name>
    <name type="common">Valley oak</name>
    <dbReference type="NCBI Taxonomy" id="97700"/>
    <lineage>
        <taxon>Eukaryota</taxon>
        <taxon>Viridiplantae</taxon>
        <taxon>Streptophyta</taxon>
        <taxon>Embryophyta</taxon>
        <taxon>Tracheophyta</taxon>
        <taxon>Spermatophyta</taxon>
        <taxon>Magnoliopsida</taxon>
        <taxon>eudicotyledons</taxon>
        <taxon>Gunneridae</taxon>
        <taxon>Pentapetalae</taxon>
        <taxon>rosids</taxon>
        <taxon>fabids</taxon>
        <taxon>Fagales</taxon>
        <taxon>Fagaceae</taxon>
        <taxon>Quercus</taxon>
    </lineage>
</organism>
<feature type="compositionally biased region" description="Polar residues" evidence="4">
    <location>
        <begin position="50"/>
        <end position="72"/>
    </location>
</feature>
<evidence type="ECO:0000313" key="6">
    <source>
        <dbReference type="EnsemblPlants" id="QL05p013220:mrna"/>
    </source>
</evidence>
<dbReference type="Gramene" id="QL05p013220:mrna">
    <property type="protein sequence ID" value="QL05p013220:mrna"/>
    <property type="gene ID" value="QL05p013220"/>
</dbReference>
<dbReference type="AlphaFoldDB" id="A0A7N2LN52"/>
<dbReference type="Pfam" id="PF00270">
    <property type="entry name" value="DEAD"/>
    <property type="match status" value="1"/>
</dbReference>
<feature type="compositionally biased region" description="Acidic residues" evidence="4">
    <location>
        <begin position="35"/>
        <end position="44"/>
    </location>
</feature>
<dbReference type="InterPro" id="IPR027417">
    <property type="entry name" value="P-loop_NTPase"/>
</dbReference>
<name>A0A7N2LN52_QUELO</name>